<gene>
    <name evidence="2" type="ORF">HHI36_016940</name>
</gene>
<feature type="compositionally biased region" description="Basic and acidic residues" evidence="1">
    <location>
        <begin position="163"/>
        <end position="183"/>
    </location>
</feature>
<evidence type="ECO:0000313" key="2">
    <source>
        <dbReference type="EMBL" id="KAL3279429.1"/>
    </source>
</evidence>
<organism evidence="2 3">
    <name type="scientific">Cryptolaemus montrouzieri</name>
    <dbReference type="NCBI Taxonomy" id="559131"/>
    <lineage>
        <taxon>Eukaryota</taxon>
        <taxon>Metazoa</taxon>
        <taxon>Ecdysozoa</taxon>
        <taxon>Arthropoda</taxon>
        <taxon>Hexapoda</taxon>
        <taxon>Insecta</taxon>
        <taxon>Pterygota</taxon>
        <taxon>Neoptera</taxon>
        <taxon>Endopterygota</taxon>
        <taxon>Coleoptera</taxon>
        <taxon>Polyphaga</taxon>
        <taxon>Cucujiformia</taxon>
        <taxon>Coccinelloidea</taxon>
        <taxon>Coccinellidae</taxon>
        <taxon>Scymninae</taxon>
        <taxon>Scymnini</taxon>
        <taxon>Cryptolaemus</taxon>
    </lineage>
</organism>
<accession>A0ABD2NLD1</accession>
<feature type="region of interest" description="Disordered" evidence="1">
    <location>
        <begin position="1"/>
        <end position="36"/>
    </location>
</feature>
<comment type="caution">
    <text evidence="2">The sequence shown here is derived from an EMBL/GenBank/DDBJ whole genome shotgun (WGS) entry which is preliminary data.</text>
</comment>
<protein>
    <submittedName>
        <fullName evidence="2">Uncharacterized protein</fullName>
    </submittedName>
</protein>
<feature type="region of interest" description="Disordered" evidence="1">
    <location>
        <begin position="54"/>
        <end position="105"/>
    </location>
</feature>
<feature type="region of interest" description="Disordered" evidence="1">
    <location>
        <begin position="142"/>
        <end position="183"/>
    </location>
</feature>
<proteinExistence type="predicted"/>
<dbReference type="EMBL" id="JABFTP020000124">
    <property type="protein sequence ID" value="KAL3279429.1"/>
    <property type="molecule type" value="Genomic_DNA"/>
</dbReference>
<keyword evidence="3" id="KW-1185">Reference proteome</keyword>
<feature type="compositionally biased region" description="Polar residues" evidence="1">
    <location>
        <begin position="86"/>
        <end position="97"/>
    </location>
</feature>
<feature type="compositionally biased region" description="Polar residues" evidence="1">
    <location>
        <begin position="1"/>
        <end position="14"/>
    </location>
</feature>
<reference evidence="2 3" key="1">
    <citation type="journal article" date="2021" name="BMC Biol.">
        <title>Horizontally acquired antibacterial genes associated with adaptive radiation of ladybird beetles.</title>
        <authorList>
            <person name="Li H.S."/>
            <person name="Tang X.F."/>
            <person name="Huang Y.H."/>
            <person name="Xu Z.Y."/>
            <person name="Chen M.L."/>
            <person name="Du X.Y."/>
            <person name="Qiu B.Y."/>
            <person name="Chen P.T."/>
            <person name="Zhang W."/>
            <person name="Slipinski A."/>
            <person name="Escalona H.E."/>
            <person name="Waterhouse R.M."/>
            <person name="Zwick A."/>
            <person name="Pang H."/>
        </authorList>
    </citation>
    <scope>NUCLEOTIDE SEQUENCE [LARGE SCALE GENOMIC DNA]</scope>
    <source>
        <strain evidence="2">SYSU2018</strain>
    </source>
</reference>
<dbReference type="Proteomes" id="UP001516400">
    <property type="component" value="Unassembled WGS sequence"/>
</dbReference>
<evidence type="ECO:0000256" key="1">
    <source>
        <dbReference type="SAM" id="MobiDB-lite"/>
    </source>
</evidence>
<sequence length="183" mass="19890">MTGTGSPISLSGSGIDNDKNDSEHGTAGRNIVENEPQKFSSYANITAPQLSEAVITAQSSSSSTKNIVNNDTTTNGVESDVDSRNKWSTVSYRNKSNSNRKKHPQVICNGDEATEDPPLYLIPIGNILQNIPSVSLAPEPISPTPKSTLKPVQVPYNPSDSSDPYKHMTSEHLKSEFYRKKLN</sequence>
<feature type="compositionally biased region" description="Polar residues" evidence="1">
    <location>
        <begin position="56"/>
        <end position="77"/>
    </location>
</feature>
<name>A0ABD2NLD1_9CUCU</name>
<feature type="compositionally biased region" description="Basic and acidic residues" evidence="1">
    <location>
        <begin position="16"/>
        <end position="26"/>
    </location>
</feature>
<evidence type="ECO:0000313" key="3">
    <source>
        <dbReference type="Proteomes" id="UP001516400"/>
    </source>
</evidence>
<dbReference type="AlphaFoldDB" id="A0ABD2NLD1"/>